<dbReference type="EMBL" id="JAGKSB010000013">
    <property type="protein sequence ID" value="MBP3944127.1"/>
    <property type="molecule type" value="Genomic_DNA"/>
</dbReference>
<dbReference type="InterPro" id="IPR038770">
    <property type="entry name" value="Na+/solute_symporter_sf"/>
</dbReference>
<name>A0A8T4HFL9_9SPHI</name>
<keyword evidence="3" id="KW-0813">Transport</keyword>
<evidence type="ECO:0000256" key="4">
    <source>
        <dbReference type="ARBA" id="ARBA00022475"/>
    </source>
</evidence>
<comment type="caution">
    <text evidence="9">The sequence shown here is derived from an EMBL/GenBank/DDBJ whole genome shotgun (WGS) entry which is preliminary data.</text>
</comment>
<proteinExistence type="inferred from homology"/>
<dbReference type="InterPro" id="IPR004776">
    <property type="entry name" value="Mem_transp_PIN-like"/>
</dbReference>
<evidence type="ECO:0000256" key="7">
    <source>
        <dbReference type="ARBA" id="ARBA00023136"/>
    </source>
</evidence>
<sequence length="303" mass="33498">MINFILIIVCISLGFLVKYRRLVPTDAHKGINSWIINIALPAVSFKYLPKVTWTTDMVFPILAMFILAFGAFIYIYLYQKIKGYSIRTACSLWLAAGFANTSFIGFPLVSAYFGEPALSIAVICDQTMFLILSTFGVIYSIKASTPGTGGIDWRFIMWRLLKFPPFMACITALLIGLFAVDITMVEPLFDKLAATLGPLALFSIGLQLSFKGWQKKISQISVVVFYKLAVGPALVLFIAFLISRNSEIARITVFETAMPTLVTSGILAEQFKLKASLVNLVIGVSILLGFATTGVWYLILSYL</sequence>
<dbReference type="Gene3D" id="1.20.1530.20">
    <property type="match status" value="1"/>
</dbReference>
<evidence type="ECO:0000256" key="2">
    <source>
        <dbReference type="ARBA" id="ARBA00010145"/>
    </source>
</evidence>
<evidence type="ECO:0000313" key="9">
    <source>
        <dbReference type="EMBL" id="MBP3944127.1"/>
    </source>
</evidence>
<evidence type="ECO:0000256" key="1">
    <source>
        <dbReference type="ARBA" id="ARBA00004651"/>
    </source>
</evidence>
<accession>A0A8T4HFL9</accession>
<evidence type="ECO:0000256" key="6">
    <source>
        <dbReference type="ARBA" id="ARBA00022989"/>
    </source>
</evidence>
<dbReference type="RefSeq" id="WP_353547632.1">
    <property type="nucleotide sequence ID" value="NZ_JAGKSB010000013.1"/>
</dbReference>
<comment type="subcellular location">
    <subcellularLocation>
        <location evidence="1">Cell membrane</location>
        <topology evidence="1">Multi-pass membrane protein</topology>
    </subcellularLocation>
</comment>
<dbReference type="PANTHER" id="PTHR36838">
    <property type="entry name" value="AUXIN EFFLUX CARRIER FAMILY PROTEIN"/>
    <property type="match status" value="1"/>
</dbReference>
<dbReference type="AlphaFoldDB" id="A0A8T4HFL9"/>
<gene>
    <name evidence="9" type="ORF">J5U18_11285</name>
</gene>
<evidence type="ECO:0000256" key="5">
    <source>
        <dbReference type="ARBA" id="ARBA00022692"/>
    </source>
</evidence>
<keyword evidence="4" id="KW-1003">Cell membrane</keyword>
<evidence type="ECO:0000256" key="8">
    <source>
        <dbReference type="SAM" id="Phobius"/>
    </source>
</evidence>
<reference evidence="9" key="1">
    <citation type="submission" date="2021-03" db="EMBL/GenBank/DDBJ databases">
        <authorList>
            <person name="Lu T."/>
            <person name="Wang Q."/>
            <person name="Han X."/>
        </authorList>
    </citation>
    <scope>NUCLEOTIDE SEQUENCE</scope>
    <source>
        <strain evidence="9">WQ 2009</strain>
    </source>
</reference>
<evidence type="ECO:0000313" key="10">
    <source>
        <dbReference type="Proteomes" id="UP000679691"/>
    </source>
</evidence>
<dbReference type="GO" id="GO:0005886">
    <property type="term" value="C:plasma membrane"/>
    <property type="evidence" value="ECO:0007669"/>
    <property type="project" value="UniProtKB-SubCell"/>
</dbReference>
<keyword evidence="7 8" id="KW-0472">Membrane</keyword>
<feature type="transmembrane region" description="Helical" evidence="8">
    <location>
        <begin position="280"/>
        <end position="299"/>
    </location>
</feature>
<comment type="similarity">
    <text evidence="2">Belongs to the auxin efflux carrier (TC 2.A.69) family.</text>
</comment>
<organism evidence="9 10">
    <name type="scientific">Rhinopithecimicrobium faecis</name>
    <dbReference type="NCBI Taxonomy" id="2820698"/>
    <lineage>
        <taxon>Bacteria</taxon>
        <taxon>Pseudomonadati</taxon>
        <taxon>Bacteroidota</taxon>
        <taxon>Sphingobacteriia</taxon>
        <taxon>Sphingobacteriales</taxon>
        <taxon>Sphingobacteriaceae</taxon>
        <taxon>Rhinopithecimicrobium</taxon>
    </lineage>
</organism>
<feature type="transmembrane region" description="Helical" evidence="8">
    <location>
        <begin position="119"/>
        <end position="139"/>
    </location>
</feature>
<feature type="transmembrane region" description="Helical" evidence="8">
    <location>
        <begin position="90"/>
        <end position="113"/>
    </location>
</feature>
<feature type="transmembrane region" description="Helical" evidence="8">
    <location>
        <begin position="57"/>
        <end position="78"/>
    </location>
</feature>
<keyword evidence="5 8" id="KW-0812">Transmembrane</keyword>
<protein>
    <submittedName>
        <fullName evidence="9">AEC family transporter</fullName>
    </submittedName>
</protein>
<dbReference type="GO" id="GO:0055085">
    <property type="term" value="P:transmembrane transport"/>
    <property type="evidence" value="ECO:0007669"/>
    <property type="project" value="InterPro"/>
</dbReference>
<dbReference type="Pfam" id="PF03547">
    <property type="entry name" value="Mem_trans"/>
    <property type="match status" value="2"/>
</dbReference>
<keyword evidence="6 8" id="KW-1133">Transmembrane helix</keyword>
<evidence type="ECO:0000256" key="3">
    <source>
        <dbReference type="ARBA" id="ARBA00022448"/>
    </source>
</evidence>
<dbReference type="PANTHER" id="PTHR36838:SF3">
    <property type="entry name" value="TRANSPORTER AUXIN EFFLUX CARRIER EC FAMILY"/>
    <property type="match status" value="1"/>
</dbReference>
<feature type="transmembrane region" description="Helical" evidence="8">
    <location>
        <begin position="160"/>
        <end position="180"/>
    </location>
</feature>
<dbReference type="Proteomes" id="UP000679691">
    <property type="component" value="Unassembled WGS sequence"/>
</dbReference>
<feature type="transmembrane region" description="Helical" evidence="8">
    <location>
        <begin position="222"/>
        <end position="242"/>
    </location>
</feature>
<keyword evidence="10" id="KW-1185">Reference proteome</keyword>